<name>A0A6C0F317_9ZZZZ</name>
<reference evidence="1" key="1">
    <citation type="journal article" date="2020" name="Nature">
        <title>Giant virus diversity and host interactions through global metagenomics.</title>
        <authorList>
            <person name="Schulz F."/>
            <person name="Roux S."/>
            <person name="Paez-Espino D."/>
            <person name="Jungbluth S."/>
            <person name="Walsh D.A."/>
            <person name="Denef V.J."/>
            <person name="McMahon K.D."/>
            <person name="Konstantinidis K.T."/>
            <person name="Eloe-Fadrosh E.A."/>
            <person name="Kyrpides N.C."/>
            <person name="Woyke T."/>
        </authorList>
    </citation>
    <scope>NUCLEOTIDE SEQUENCE</scope>
    <source>
        <strain evidence="1">GVMAG-M-3300009182-46</strain>
    </source>
</reference>
<dbReference type="InterPro" id="IPR029063">
    <property type="entry name" value="SAM-dependent_MTases_sf"/>
</dbReference>
<dbReference type="EMBL" id="MN739029">
    <property type="protein sequence ID" value="QHT36037.1"/>
    <property type="molecule type" value="Genomic_DNA"/>
</dbReference>
<dbReference type="Gene3D" id="3.40.50.150">
    <property type="entry name" value="Vaccinia Virus protein VP39"/>
    <property type="match status" value="1"/>
</dbReference>
<dbReference type="AlphaFoldDB" id="A0A6C0F317"/>
<evidence type="ECO:0000313" key="1">
    <source>
        <dbReference type="EMBL" id="QHT36037.1"/>
    </source>
</evidence>
<sequence length="203" mass="23807">MDLVNQKFIQLSNIPSDINEHLPTLEKYARECETILELGVRGVTSSWAFSHGLLNNNKPNKKLIMNDIDECNILELLYKTANTDLKINYYWINDLALDLDDKVDLTFIDTWHVYAQLKRELAKFSKITKKYIIMHDTTVDEWLGESIRNGWNAYDQSIQSGFLLNEINKGLWPAIEEFLHDNTNWKLRERFTNNNGLTILERI</sequence>
<organism evidence="1">
    <name type="scientific">viral metagenome</name>
    <dbReference type="NCBI Taxonomy" id="1070528"/>
    <lineage>
        <taxon>unclassified sequences</taxon>
        <taxon>metagenomes</taxon>
        <taxon>organismal metagenomes</taxon>
    </lineage>
</organism>
<protein>
    <recommendedName>
        <fullName evidence="2">Methyltransferase</fullName>
    </recommendedName>
</protein>
<evidence type="ECO:0008006" key="2">
    <source>
        <dbReference type="Google" id="ProtNLM"/>
    </source>
</evidence>
<accession>A0A6C0F317</accession>
<proteinExistence type="predicted"/>